<accession>A0ABX0QPW7</accession>
<organism evidence="3 4">
    <name type="scientific">Fibrivirga algicola</name>
    <dbReference type="NCBI Taxonomy" id="2950420"/>
    <lineage>
        <taxon>Bacteria</taxon>
        <taxon>Pseudomonadati</taxon>
        <taxon>Bacteroidota</taxon>
        <taxon>Cytophagia</taxon>
        <taxon>Cytophagales</taxon>
        <taxon>Spirosomataceae</taxon>
        <taxon>Fibrivirga</taxon>
    </lineage>
</organism>
<sequence length="527" mass="58296">MSFSMLRCLTATILPVLLCSKGNAQPLVVTVQPEQTYQTIHSFGASDCWSAQFVGQQYSLANRERVADWLFSMDTDKAGNPKGIGLSLWRFNIGAGSTEQGDSSGIRSPWRRSECFQRPDGSYDWTKQAGQQWFVDAAHQRKVPYLLGFTNSPPVQFTTNGKAYASGTLGDYNFNRQRLGDYTRFLADVAQYFAKRGTPMHYLSPFNEPQWDWGIKRGQRMATQEGTPATNADMAELTRELGRELSQRKLPTRLILGEAGQLDYLYRAGTNRSKTGQDDVITAFFEPGSPTRIGNVPSVEPIICGHSYFTTSPATKLISMRQALAEKAKQAGVDFWQSEYCVLGDNDGEINGNGRDLGMTTALYVAKVIHADLTSANATSWQWWLALSASNYKDGLVYVEKNGKMGETAQNQQDGDVLSSKTMWALGNYARFVRPGMIRVAAQTNEAQPGANAPMVSAYRTANKKQLVIVVVNPGEARPIQLESGSRRTRQIEVYETTDTADLRKRTSPATGLVLAPRSVTTFVTTL</sequence>
<feature type="domain" description="Endo-beta-1,6-galactanase-like" evidence="2">
    <location>
        <begin position="29"/>
        <end position="398"/>
    </location>
</feature>
<evidence type="ECO:0000256" key="1">
    <source>
        <dbReference type="SAM" id="SignalP"/>
    </source>
</evidence>
<reference evidence="3" key="1">
    <citation type="submission" date="2024-05" db="EMBL/GenBank/DDBJ databases">
        <authorList>
            <person name="Jung D.-H."/>
        </authorList>
    </citation>
    <scope>NUCLEOTIDE SEQUENCE</scope>
    <source>
        <strain evidence="3">JA-25</strain>
    </source>
</reference>
<dbReference type="Proteomes" id="UP000606008">
    <property type="component" value="Unassembled WGS sequence"/>
</dbReference>
<dbReference type="RefSeq" id="WP_166693606.1">
    <property type="nucleotide sequence ID" value="NZ_WAEL01000009.1"/>
</dbReference>
<evidence type="ECO:0000259" key="2">
    <source>
        <dbReference type="Pfam" id="PF14587"/>
    </source>
</evidence>
<dbReference type="InterPro" id="IPR039743">
    <property type="entry name" value="6GAL/EXGAL"/>
</dbReference>
<dbReference type="EMBL" id="WAEL01000009">
    <property type="protein sequence ID" value="NID12917.1"/>
    <property type="molecule type" value="Genomic_DNA"/>
</dbReference>
<protein>
    <submittedName>
        <fullName evidence="3">Glycoside hydrolase</fullName>
    </submittedName>
</protein>
<feature type="chain" id="PRO_5047543912" evidence="1">
    <location>
        <begin position="25"/>
        <end position="527"/>
    </location>
</feature>
<keyword evidence="4" id="KW-1185">Reference proteome</keyword>
<dbReference type="Pfam" id="PF14587">
    <property type="entry name" value="Glyco_hydr_30_2"/>
    <property type="match status" value="1"/>
</dbReference>
<dbReference type="Gene3D" id="3.20.20.80">
    <property type="entry name" value="Glycosidases"/>
    <property type="match status" value="1"/>
</dbReference>
<dbReference type="InterPro" id="IPR039514">
    <property type="entry name" value="6GAL-like"/>
</dbReference>
<gene>
    <name evidence="3" type="ORF">F7231_22285</name>
</gene>
<evidence type="ECO:0000313" key="4">
    <source>
        <dbReference type="Proteomes" id="UP000606008"/>
    </source>
</evidence>
<keyword evidence="3" id="KW-0378">Hydrolase</keyword>
<name>A0ABX0QPW7_9BACT</name>
<dbReference type="PANTHER" id="PTHR42767:SF1">
    <property type="entry name" value="ENDO-BETA-1,6-GALACTANASE-LIKE DOMAIN-CONTAINING PROTEIN"/>
    <property type="match status" value="1"/>
</dbReference>
<dbReference type="InterPro" id="IPR017853">
    <property type="entry name" value="GH"/>
</dbReference>
<dbReference type="GO" id="GO:0016787">
    <property type="term" value="F:hydrolase activity"/>
    <property type="evidence" value="ECO:0007669"/>
    <property type="project" value="UniProtKB-KW"/>
</dbReference>
<dbReference type="PANTHER" id="PTHR42767">
    <property type="entry name" value="ENDO-BETA-1,6-GALACTANASE"/>
    <property type="match status" value="1"/>
</dbReference>
<proteinExistence type="predicted"/>
<evidence type="ECO:0000313" key="3">
    <source>
        <dbReference type="EMBL" id="NID12917.1"/>
    </source>
</evidence>
<feature type="signal peptide" evidence="1">
    <location>
        <begin position="1"/>
        <end position="24"/>
    </location>
</feature>
<keyword evidence="1" id="KW-0732">Signal</keyword>
<comment type="caution">
    <text evidence="3">The sequence shown here is derived from an EMBL/GenBank/DDBJ whole genome shotgun (WGS) entry which is preliminary data.</text>
</comment>
<dbReference type="SUPFAM" id="SSF51445">
    <property type="entry name" value="(Trans)glycosidases"/>
    <property type="match status" value="1"/>
</dbReference>